<reference evidence="2" key="1">
    <citation type="submission" date="2012-06" db="EMBL/GenBank/DDBJ databases">
        <title>Complete sequence of chromosome of Desulfomonile tiedjei DSM 6799.</title>
        <authorList>
            <person name="Lucas S."/>
            <person name="Copeland A."/>
            <person name="Lapidus A."/>
            <person name="Glavina del Rio T."/>
            <person name="Dalin E."/>
            <person name="Tice H."/>
            <person name="Bruce D."/>
            <person name="Goodwin L."/>
            <person name="Pitluck S."/>
            <person name="Peters L."/>
            <person name="Ovchinnikova G."/>
            <person name="Zeytun A."/>
            <person name="Lu M."/>
            <person name="Kyrpides N."/>
            <person name="Mavromatis K."/>
            <person name="Ivanova N."/>
            <person name="Brettin T."/>
            <person name="Detter J.C."/>
            <person name="Han C."/>
            <person name="Larimer F."/>
            <person name="Land M."/>
            <person name="Hauser L."/>
            <person name="Markowitz V."/>
            <person name="Cheng J.-F."/>
            <person name="Hugenholtz P."/>
            <person name="Woyke T."/>
            <person name="Wu D."/>
            <person name="Spring S."/>
            <person name="Schroeder M."/>
            <person name="Brambilla E."/>
            <person name="Klenk H.-P."/>
            <person name="Eisen J.A."/>
        </authorList>
    </citation>
    <scope>NUCLEOTIDE SEQUENCE [LARGE SCALE GENOMIC DNA]</scope>
    <source>
        <strain evidence="2">ATCC 49306 / DSM 6799 / DCB-1</strain>
    </source>
</reference>
<dbReference type="AlphaFoldDB" id="I4C1P6"/>
<keyword evidence="2" id="KW-1185">Reference proteome</keyword>
<evidence type="ECO:0000313" key="2">
    <source>
        <dbReference type="Proteomes" id="UP000006055"/>
    </source>
</evidence>
<dbReference type="HOGENOM" id="CLU_1803031_0_0_7"/>
<dbReference type="EMBL" id="CP003360">
    <property type="protein sequence ID" value="AFM23487.1"/>
    <property type="molecule type" value="Genomic_DNA"/>
</dbReference>
<dbReference type="Proteomes" id="UP000006055">
    <property type="component" value="Chromosome"/>
</dbReference>
<name>I4C1P6_DESTA</name>
<dbReference type="RefSeq" id="WP_014808643.1">
    <property type="nucleotide sequence ID" value="NC_018025.1"/>
</dbReference>
<dbReference type="STRING" id="706587.Desti_0762"/>
<proteinExistence type="predicted"/>
<dbReference type="KEGG" id="dti:Desti_0762"/>
<protein>
    <submittedName>
        <fullName evidence="1">Uncharacterized protein</fullName>
    </submittedName>
</protein>
<gene>
    <name evidence="1" type="ordered locus">Desti_0762</name>
</gene>
<sequence length="143" mass="15707">MGKRVAIWLILIVYAINLCGSMVETGCCHNESGLPSDEDSHCHVVSKAQVAVHAFKHFFLLADDSVYSPWNCCCVGGEHQPSFHPSALTRQASTHLPWKSPSAATLLESPHSFQNDVNERFVHPANIFASNVLQCLHATVLLI</sequence>
<accession>I4C1P6</accession>
<organism evidence="1 2">
    <name type="scientific">Desulfomonile tiedjei (strain ATCC 49306 / DSM 6799 / DCB-1)</name>
    <dbReference type="NCBI Taxonomy" id="706587"/>
    <lineage>
        <taxon>Bacteria</taxon>
        <taxon>Pseudomonadati</taxon>
        <taxon>Thermodesulfobacteriota</taxon>
        <taxon>Desulfomonilia</taxon>
        <taxon>Desulfomonilales</taxon>
        <taxon>Desulfomonilaceae</taxon>
        <taxon>Desulfomonile</taxon>
    </lineage>
</organism>
<evidence type="ECO:0000313" key="1">
    <source>
        <dbReference type="EMBL" id="AFM23487.1"/>
    </source>
</evidence>